<sequence>MRTAPIFKLFLLFASFLTAFEACCLQAVSARTTSNVRRESAAIPERTRVLHSRNYFYVGGTYNTTVADAAAISSGQMYVEHLVPQFVTRKYPIVMIHGNGMTGTNFLNTPDGRPGWTDFFLNKGYELYIVDQPSRARSPWQQTIDGPQYMVDTVTVEQRFTATAKYNMWPKASLHTQWPGNGTRGDKIFDDFYRTIVPALSSNVEASQKFRPVGAALLDRIGPAIIMTHSQSGQNGWPLADDRPSLVKAIIAIEPVGPPFTNAIFPPIVPARPYGLTEVSMTFSPPIQSASDIETVVVSSSENYTCIQQASPPRKLVNLANIPVLLVTSETGYHTVYDDCIRDFLTDAGVPVDHVNLGDVGIHGNGHMMFMEENRFEIAEKVLHKWLEEKL</sequence>
<dbReference type="EMBL" id="JAACJL010000016">
    <property type="protein sequence ID" value="KAF4619431.1"/>
    <property type="molecule type" value="Genomic_DNA"/>
</dbReference>
<comment type="caution">
    <text evidence="2">The sequence shown here is derived from an EMBL/GenBank/DDBJ whole genome shotgun (WGS) entry which is preliminary data.</text>
</comment>
<dbReference type="OrthoDB" id="9978720at2759"/>
<name>A0A8H4QZB6_9AGAR</name>
<proteinExistence type="predicted"/>
<accession>A0A8H4QZB6</accession>
<protein>
    <recommendedName>
        <fullName evidence="4">AB hydrolase-1 domain-containing protein</fullName>
    </recommendedName>
</protein>
<gene>
    <name evidence="2" type="ORF">D9613_004677</name>
</gene>
<dbReference type="InterPro" id="IPR050228">
    <property type="entry name" value="Carboxylesterase_BioH"/>
</dbReference>
<dbReference type="AlphaFoldDB" id="A0A8H4QZB6"/>
<reference evidence="2 3" key="1">
    <citation type="submission" date="2019-12" db="EMBL/GenBank/DDBJ databases">
        <authorList>
            <person name="Floudas D."/>
            <person name="Bentzer J."/>
            <person name="Ahren D."/>
            <person name="Johansson T."/>
            <person name="Persson P."/>
            <person name="Tunlid A."/>
        </authorList>
    </citation>
    <scope>NUCLEOTIDE SEQUENCE [LARGE SCALE GENOMIC DNA]</scope>
    <source>
        <strain evidence="2 3">CBS 102.39</strain>
    </source>
</reference>
<dbReference type="InterPro" id="IPR029058">
    <property type="entry name" value="AB_hydrolase_fold"/>
</dbReference>
<dbReference type="Proteomes" id="UP000521872">
    <property type="component" value="Unassembled WGS sequence"/>
</dbReference>
<keyword evidence="3" id="KW-1185">Reference proteome</keyword>
<evidence type="ECO:0008006" key="4">
    <source>
        <dbReference type="Google" id="ProtNLM"/>
    </source>
</evidence>
<dbReference type="PANTHER" id="PTHR43194:SF4">
    <property type="entry name" value="AB HYDROLASE-1 DOMAIN-CONTAINING PROTEIN"/>
    <property type="match status" value="1"/>
</dbReference>
<evidence type="ECO:0000313" key="3">
    <source>
        <dbReference type="Proteomes" id="UP000521872"/>
    </source>
</evidence>
<dbReference type="SUPFAM" id="SSF53474">
    <property type="entry name" value="alpha/beta-Hydrolases"/>
    <property type="match status" value="1"/>
</dbReference>
<dbReference type="PANTHER" id="PTHR43194">
    <property type="entry name" value="HYDROLASE ALPHA/BETA FOLD FAMILY"/>
    <property type="match status" value="1"/>
</dbReference>
<organism evidence="2 3">
    <name type="scientific">Agrocybe pediades</name>
    <dbReference type="NCBI Taxonomy" id="84607"/>
    <lineage>
        <taxon>Eukaryota</taxon>
        <taxon>Fungi</taxon>
        <taxon>Dikarya</taxon>
        <taxon>Basidiomycota</taxon>
        <taxon>Agaricomycotina</taxon>
        <taxon>Agaricomycetes</taxon>
        <taxon>Agaricomycetidae</taxon>
        <taxon>Agaricales</taxon>
        <taxon>Agaricineae</taxon>
        <taxon>Strophariaceae</taxon>
        <taxon>Agrocybe</taxon>
    </lineage>
</organism>
<evidence type="ECO:0000313" key="2">
    <source>
        <dbReference type="EMBL" id="KAF4619431.1"/>
    </source>
</evidence>
<feature type="chain" id="PRO_5034247298" description="AB hydrolase-1 domain-containing protein" evidence="1">
    <location>
        <begin position="20"/>
        <end position="391"/>
    </location>
</feature>
<keyword evidence="1" id="KW-0732">Signal</keyword>
<dbReference type="CDD" id="cd12809">
    <property type="entry name" value="Esterase_713_like-2"/>
    <property type="match status" value="1"/>
</dbReference>
<evidence type="ECO:0000256" key="1">
    <source>
        <dbReference type="SAM" id="SignalP"/>
    </source>
</evidence>
<dbReference type="Gene3D" id="3.40.50.1820">
    <property type="entry name" value="alpha/beta hydrolase"/>
    <property type="match status" value="1"/>
</dbReference>
<feature type="signal peptide" evidence="1">
    <location>
        <begin position="1"/>
        <end position="19"/>
    </location>
</feature>